<dbReference type="EMBL" id="CP001994">
    <property type="protein sequence ID" value="ADE37495.1"/>
    <property type="molecule type" value="Genomic_DNA"/>
</dbReference>
<dbReference type="RefSeq" id="WP_013038437.1">
    <property type="nucleotide sequence ID" value="NC_014002.1"/>
</dbReference>
<dbReference type="KEGG" id="mmh:Mmah_2002"/>
<dbReference type="AlphaFoldDB" id="D5E8K7"/>
<sequence length="87" mass="9956">MALYNYDRKLTAAEIKIENAAYSENSKKLILRFEKFLFVEGLSKARVLKYLSQMNAVAEWADFELDSATKEDIEYIVGIVARSDLAD</sequence>
<keyword evidence="2" id="KW-1185">Reference proteome</keyword>
<protein>
    <submittedName>
        <fullName evidence="1">Uncharacterized protein</fullName>
    </submittedName>
</protein>
<dbReference type="OrthoDB" id="121928at2157"/>
<gene>
    <name evidence="1" type="ordered locus">Mmah_2002</name>
</gene>
<evidence type="ECO:0000313" key="1">
    <source>
        <dbReference type="EMBL" id="ADE37495.1"/>
    </source>
</evidence>
<proteinExistence type="predicted"/>
<dbReference type="Proteomes" id="UP000001059">
    <property type="component" value="Chromosome"/>
</dbReference>
<evidence type="ECO:0000313" key="2">
    <source>
        <dbReference type="Proteomes" id="UP000001059"/>
    </source>
</evidence>
<reference evidence="1 2" key="1">
    <citation type="submission" date="2010-03" db="EMBL/GenBank/DDBJ databases">
        <title>The complete genome of Methanohalophilus mahii DSM 5219.</title>
        <authorList>
            <consortium name="US DOE Joint Genome Institute (JGI-PGF)"/>
            <person name="Lucas S."/>
            <person name="Copeland A."/>
            <person name="Lapidus A."/>
            <person name="Glavina del Rio T."/>
            <person name="Dalin E."/>
            <person name="Tice H."/>
            <person name="Bruce D."/>
            <person name="Goodwin L."/>
            <person name="Pitluck S."/>
            <person name="Kyrpides N."/>
            <person name="Mavromatis K."/>
            <person name="Ivanova N."/>
            <person name="Lykidis A."/>
            <person name="Saunders E."/>
            <person name="Brettin T."/>
            <person name="Detter J.C."/>
            <person name="Han C."/>
            <person name="Land M."/>
            <person name="Hauser L."/>
            <person name="Markowitz V."/>
            <person name="Cheng J.-F."/>
            <person name="Hugenholtz P."/>
            <person name="Woyke T."/>
            <person name="Wu D."/>
            <person name="Spring S."/>
            <person name="Schneider S."/>
            <person name="Schroeder M."/>
            <person name="Klenk H.-P."/>
            <person name="Eisen J.A."/>
        </authorList>
    </citation>
    <scope>NUCLEOTIDE SEQUENCE [LARGE SCALE GENOMIC DNA]</scope>
    <source>
        <strain evidence="2">ATCC 35705 / DSM 5219 / SLP</strain>
    </source>
</reference>
<dbReference type="GeneID" id="8984194"/>
<name>D5E8K7_METMS</name>
<dbReference type="HOGENOM" id="CLU_2565724_0_0_2"/>
<accession>D5E8K7</accession>
<organism evidence="1 2">
    <name type="scientific">Methanohalophilus mahii (strain ATCC 35705 / DSM 5219 / SLP)</name>
    <dbReference type="NCBI Taxonomy" id="547558"/>
    <lineage>
        <taxon>Archaea</taxon>
        <taxon>Methanobacteriati</taxon>
        <taxon>Methanobacteriota</taxon>
        <taxon>Stenosarchaea group</taxon>
        <taxon>Methanomicrobia</taxon>
        <taxon>Methanosarcinales</taxon>
        <taxon>Methanosarcinaceae</taxon>
        <taxon>Methanohalophilus</taxon>
    </lineage>
</organism>